<keyword evidence="2" id="KW-1185">Reference proteome</keyword>
<evidence type="ECO:0000313" key="2">
    <source>
        <dbReference type="Proteomes" id="UP000299102"/>
    </source>
</evidence>
<evidence type="ECO:0000313" key="1">
    <source>
        <dbReference type="EMBL" id="GBP63942.1"/>
    </source>
</evidence>
<organism evidence="1 2">
    <name type="scientific">Eumeta variegata</name>
    <name type="common">Bagworm moth</name>
    <name type="synonym">Eumeta japonica</name>
    <dbReference type="NCBI Taxonomy" id="151549"/>
    <lineage>
        <taxon>Eukaryota</taxon>
        <taxon>Metazoa</taxon>
        <taxon>Ecdysozoa</taxon>
        <taxon>Arthropoda</taxon>
        <taxon>Hexapoda</taxon>
        <taxon>Insecta</taxon>
        <taxon>Pterygota</taxon>
        <taxon>Neoptera</taxon>
        <taxon>Endopterygota</taxon>
        <taxon>Lepidoptera</taxon>
        <taxon>Glossata</taxon>
        <taxon>Ditrysia</taxon>
        <taxon>Tineoidea</taxon>
        <taxon>Psychidae</taxon>
        <taxon>Oiketicinae</taxon>
        <taxon>Eumeta</taxon>
    </lineage>
</organism>
<accession>A0A4C1XLR0</accession>
<sequence length="74" mass="7727">MCADTVLGSLCEDYGRLGTAFGGMHTVHREISLFGSCINGYLKVAVTYMLTRTPHFAAAAQKVSRATGGGASVT</sequence>
<dbReference type="EMBL" id="BGZK01000883">
    <property type="protein sequence ID" value="GBP63942.1"/>
    <property type="molecule type" value="Genomic_DNA"/>
</dbReference>
<reference evidence="1 2" key="1">
    <citation type="journal article" date="2019" name="Commun. Biol.">
        <title>The bagworm genome reveals a unique fibroin gene that provides high tensile strength.</title>
        <authorList>
            <person name="Kono N."/>
            <person name="Nakamura H."/>
            <person name="Ohtoshi R."/>
            <person name="Tomita M."/>
            <person name="Numata K."/>
            <person name="Arakawa K."/>
        </authorList>
    </citation>
    <scope>NUCLEOTIDE SEQUENCE [LARGE SCALE GENOMIC DNA]</scope>
</reference>
<dbReference type="AlphaFoldDB" id="A0A4C1XLR0"/>
<gene>
    <name evidence="1" type="ORF">EVAR_40193_1</name>
</gene>
<protein>
    <submittedName>
        <fullName evidence="1">Uncharacterized protein</fullName>
    </submittedName>
</protein>
<comment type="caution">
    <text evidence="1">The sequence shown here is derived from an EMBL/GenBank/DDBJ whole genome shotgun (WGS) entry which is preliminary data.</text>
</comment>
<dbReference type="Proteomes" id="UP000299102">
    <property type="component" value="Unassembled WGS sequence"/>
</dbReference>
<name>A0A4C1XLR0_EUMVA</name>
<proteinExistence type="predicted"/>